<gene>
    <name evidence="3" type="ORF">DES53_10577</name>
</gene>
<sequence length="638" mass="68274">MTLEQFLGNRYRLIARLPALGATHQRYAVQASNGTPDYLVLSYCDYAKPLSMDSLAQQRRAVEVMMRPPVGLLCRVTDFQLKPDHQWTVSEYPGDYSLRELLQQRQSLTMEEVEAFLRLLTEACEAATALGWPRLQLEAGHLYLDARLGLPRIPAPDVPAFENAGSDVTDMDPMATMQFSAAALRAALVDPVPKDTHEYVLPLAALACDLLGQPQHMRGGNARYQPVPQLTSQQNVLLRRALTSEGRAGFGSAKAFMDEFFGVSMQPSIAAHTERLRTLTVPSHRSATGPVPAAPPPPAGMSGAFTTGSHAPGSFLTALISTSSSPASSSPPPVAGPASTSAEQPVSFDAVTVKRTGPPPLPAAKPAGPSVAVLAVTAADREKALSLSPTLRIRLVPDSEEAPIFALVGEENVVLGRSASDADFIAQFRPRSNMNDARSRRVSRAQARVQLQDGKLIVEESDAVNPTVLQDAPIPGFAEVELPVNFLLAGEFPIEVRAIATEFVLGREVQDWSAPEGEDGKLHGAVILRPGGSGVLLCEAAMVLSDVGIHFSKSGRPWLRADSAAHPVARIQRFAGQFWFEPVEASVVAVATGADLRSKTNELILLTDGAKVRLGPYGYTVQTYNLTTANASDASQAA</sequence>
<reference evidence="3 4" key="1">
    <citation type="submission" date="2018-06" db="EMBL/GenBank/DDBJ databases">
        <title>Genomic Encyclopedia of Type Strains, Phase IV (KMG-IV): sequencing the most valuable type-strain genomes for metagenomic binning, comparative biology and taxonomic classification.</title>
        <authorList>
            <person name="Goeker M."/>
        </authorList>
    </citation>
    <scope>NUCLEOTIDE SEQUENCE [LARGE SCALE GENOMIC DNA]</scope>
    <source>
        <strain evidence="3 4">DSM 25532</strain>
    </source>
</reference>
<dbReference type="SUPFAM" id="SSF49879">
    <property type="entry name" value="SMAD/FHA domain"/>
    <property type="match status" value="1"/>
</dbReference>
<evidence type="ECO:0000259" key="2">
    <source>
        <dbReference type="PROSITE" id="PS50006"/>
    </source>
</evidence>
<proteinExistence type="predicted"/>
<evidence type="ECO:0000313" key="3">
    <source>
        <dbReference type="EMBL" id="RBP43678.1"/>
    </source>
</evidence>
<dbReference type="InterPro" id="IPR008984">
    <property type="entry name" value="SMAD_FHA_dom_sf"/>
</dbReference>
<dbReference type="CDD" id="cd00060">
    <property type="entry name" value="FHA"/>
    <property type="match status" value="1"/>
</dbReference>
<feature type="domain" description="FHA" evidence="2">
    <location>
        <begin position="413"/>
        <end position="474"/>
    </location>
</feature>
<keyword evidence="4" id="KW-1185">Reference proteome</keyword>
<protein>
    <recommendedName>
        <fullName evidence="2">FHA domain-containing protein</fullName>
    </recommendedName>
</protein>
<dbReference type="RefSeq" id="WP_113959163.1">
    <property type="nucleotide sequence ID" value="NZ_QNRR01000005.1"/>
</dbReference>
<name>A0A366HL64_9BACT</name>
<evidence type="ECO:0000313" key="4">
    <source>
        <dbReference type="Proteomes" id="UP000253426"/>
    </source>
</evidence>
<accession>A0A366HL64</accession>
<dbReference type="OrthoDB" id="175729at2"/>
<dbReference type="EMBL" id="QNRR01000005">
    <property type="protein sequence ID" value="RBP43678.1"/>
    <property type="molecule type" value="Genomic_DNA"/>
</dbReference>
<comment type="caution">
    <text evidence="3">The sequence shown here is derived from an EMBL/GenBank/DDBJ whole genome shotgun (WGS) entry which is preliminary data.</text>
</comment>
<dbReference type="AlphaFoldDB" id="A0A366HL64"/>
<organism evidence="3 4">
    <name type="scientific">Roseimicrobium gellanilyticum</name>
    <dbReference type="NCBI Taxonomy" id="748857"/>
    <lineage>
        <taxon>Bacteria</taxon>
        <taxon>Pseudomonadati</taxon>
        <taxon>Verrucomicrobiota</taxon>
        <taxon>Verrucomicrobiia</taxon>
        <taxon>Verrucomicrobiales</taxon>
        <taxon>Verrucomicrobiaceae</taxon>
        <taxon>Roseimicrobium</taxon>
    </lineage>
</organism>
<dbReference type="PROSITE" id="PS50006">
    <property type="entry name" value="FHA_DOMAIN"/>
    <property type="match status" value="1"/>
</dbReference>
<dbReference type="Proteomes" id="UP000253426">
    <property type="component" value="Unassembled WGS sequence"/>
</dbReference>
<dbReference type="Gene3D" id="2.60.200.20">
    <property type="match status" value="1"/>
</dbReference>
<evidence type="ECO:0000256" key="1">
    <source>
        <dbReference type="SAM" id="MobiDB-lite"/>
    </source>
</evidence>
<dbReference type="InterPro" id="IPR000253">
    <property type="entry name" value="FHA_dom"/>
</dbReference>
<feature type="region of interest" description="Disordered" evidence="1">
    <location>
        <begin position="322"/>
        <end position="343"/>
    </location>
</feature>